<evidence type="ECO:0000256" key="1">
    <source>
        <dbReference type="SAM" id="MobiDB-lite"/>
    </source>
</evidence>
<evidence type="ECO:0000313" key="4">
    <source>
        <dbReference type="Proteomes" id="UP000002051"/>
    </source>
</evidence>
<dbReference type="EnsemblPlants" id="AES92130">
    <property type="protein sequence ID" value="AES92130"/>
    <property type="gene ID" value="MTR_4g124510"/>
</dbReference>
<feature type="region of interest" description="Disordered" evidence="1">
    <location>
        <begin position="1"/>
        <end position="75"/>
    </location>
</feature>
<keyword evidence="4" id="KW-1185">Reference proteome</keyword>
<feature type="compositionally biased region" description="Basic and acidic residues" evidence="1">
    <location>
        <begin position="15"/>
        <end position="26"/>
    </location>
</feature>
<dbReference type="Proteomes" id="UP000002051">
    <property type="component" value="Chromosome 4"/>
</dbReference>
<reference evidence="2 4" key="2">
    <citation type="journal article" date="2014" name="BMC Genomics">
        <title>An improved genome release (version Mt4.0) for the model legume Medicago truncatula.</title>
        <authorList>
            <person name="Tang H."/>
            <person name="Krishnakumar V."/>
            <person name="Bidwell S."/>
            <person name="Rosen B."/>
            <person name="Chan A."/>
            <person name="Zhou S."/>
            <person name="Gentzbittel L."/>
            <person name="Childs K.L."/>
            <person name="Yandell M."/>
            <person name="Gundlach H."/>
            <person name="Mayer K.F."/>
            <person name="Schwartz D.C."/>
            <person name="Town C.D."/>
        </authorList>
    </citation>
    <scope>GENOME REANNOTATION</scope>
    <source>
        <strain evidence="3 4">cv. Jemalong A17</strain>
    </source>
</reference>
<evidence type="ECO:0000313" key="2">
    <source>
        <dbReference type="EMBL" id="AES92130.1"/>
    </source>
</evidence>
<accession>G7JS32</accession>
<reference evidence="3" key="3">
    <citation type="submission" date="2015-04" db="UniProtKB">
        <authorList>
            <consortium name="EnsemblPlants"/>
        </authorList>
    </citation>
    <scope>IDENTIFICATION</scope>
    <source>
        <strain evidence="3">cv. Jemalong A17</strain>
    </source>
</reference>
<dbReference type="HOGENOM" id="CLU_2761596_0_0_1"/>
<sequence length="75" mass="8599">MTLKTHGCLHITSTENRRRREEEGGKKKTMPLREVGCSNLRQAGQAKNHTDPRDPQMNRPSLQRGSILVDRSYKP</sequence>
<reference evidence="2 4" key="1">
    <citation type="journal article" date="2011" name="Nature">
        <title>The Medicago genome provides insight into the evolution of rhizobial symbioses.</title>
        <authorList>
            <person name="Young N.D."/>
            <person name="Debelle F."/>
            <person name="Oldroyd G.E."/>
            <person name="Geurts R."/>
            <person name="Cannon S.B."/>
            <person name="Udvardi M.K."/>
            <person name="Benedito V.A."/>
            <person name="Mayer K.F."/>
            <person name="Gouzy J."/>
            <person name="Schoof H."/>
            <person name="Van de Peer Y."/>
            <person name="Proost S."/>
            <person name="Cook D.R."/>
            <person name="Meyers B.C."/>
            <person name="Spannagl M."/>
            <person name="Cheung F."/>
            <person name="De Mita S."/>
            <person name="Krishnakumar V."/>
            <person name="Gundlach H."/>
            <person name="Zhou S."/>
            <person name="Mudge J."/>
            <person name="Bharti A.K."/>
            <person name="Murray J.D."/>
            <person name="Naoumkina M.A."/>
            <person name="Rosen B."/>
            <person name="Silverstein K.A."/>
            <person name="Tang H."/>
            <person name="Rombauts S."/>
            <person name="Zhao P.X."/>
            <person name="Zhou P."/>
            <person name="Barbe V."/>
            <person name="Bardou P."/>
            <person name="Bechner M."/>
            <person name="Bellec A."/>
            <person name="Berger A."/>
            <person name="Berges H."/>
            <person name="Bidwell S."/>
            <person name="Bisseling T."/>
            <person name="Choisne N."/>
            <person name="Couloux A."/>
            <person name="Denny R."/>
            <person name="Deshpande S."/>
            <person name="Dai X."/>
            <person name="Doyle J.J."/>
            <person name="Dudez A.M."/>
            <person name="Farmer A.D."/>
            <person name="Fouteau S."/>
            <person name="Franken C."/>
            <person name="Gibelin C."/>
            <person name="Gish J."/>
            <person name="Goldstein S."/>
            <person name="Gonzalez A.J."/>
            <person name="Green P.J."/>
            <person name="Hallab A."/>
            <person name="Hartog M."/>
            <person name="Hua A."/>
            <person name="Humphray S.J."/>
            <person name="Jeong D.H."/>
            <person name="Jing Y."/>
            <person name="Jocker A."/>
            <person name="Kenton S.M."/>
            <person name="Kim D.J."/>
            <person name="Klee K."/>
            <person name="Lai H."/>
            <person name="Lang C."/>
            <person name="Lin S."/>
            <person name="Macmil S.L."/>
            <person name="Magdelenat G."/>
            <person name="Matthews L."/>
            <person name="McCorrison J."/>
            <person name="Monaghan E.L."/>
            <person name="Mun J.H."/>
            <person name="Najar F.Z."/>
            <person name="Nicholson C."/>
            <person name="Noirot C."/>
            <person name="O'Bleness M."/>
            <person name="Paule C.R."/>
            <person name="Poulain J."/>
            <person name="Prion F."/>
            <person name="Qin B."/>
            <person name="Qu C."/>
            <person name="Retzel E.F."/>
            <person name="Riddle C."/>
            <person name="Sallet E."/>
            <person name="Samain S."/>
            <person name="Samson N."/>
            <person name="Sanders I."/>
            <person name="Saurat O."/>
            <person name="Scarpelli C."/>
            <person name="Schiex T."/>
            <person name="Segurens B."/>
            <person name="Severin A.J."/>
            <person name="Sherrier D.J."/>
            <person name="Shi R."/>
            <person name="Sims S."/>
            <person name="Singer S.R."/>
            <person name="Sinharoy S."/>
            <person name="Sterck L."/>
            <person name="Viollet A."/>
            <person name="Wang B.B."/>
            <person name="Wang K."/>
            <person name="Wang M."/>
            <person name="Wang X."/>
            <person name="Warfsmann J."/>
            <person name="Weissenbach J."/>
            <person name="White D.D."/>
            <person name="White J.D."/>
            <person name="Wiley G.B."/>
            <person name="Wincker P."/>
            <person name="Xing Y."/>
            <person name="Yang L."/>
            <person name="Yao Z."/>
            <person name="Ying F."/>
            <person name="Zhai J."/>
            <person name="Zhou L."/>
            <person name="Zuber A."/>
            <person name="Denarie J."/>
            <person name="Dixon R.A."/>
            <person name="May G.D."/>
            <person name="Schwartz D.C."/>
            <person name="Rogers J."/>
            <person name="Quetier F."/>
            <person name="Town C.D."/>
            <person name="Roe B.A."/>
        </authorList>
    </citation>
    <scope>NUCLEOTIDE SEQUENCE [LARGE SCALE GENOMIC DNA]</scope>
    <source>
        <strain evidence="2">A17</strain>
        <strain evidence="3 4">cv. Jemalong A17</strain>
    </source>
</reference>
<dbReference type="AlphaFoldDB" id="G7JS32"/>
<name>G7JS32_MEDTR</name>
<organism evidence="2 4">
    <name type="scientific">Medicago truncatula</name>
    <name type="common">Barrel medic</name>
    <name type="synonym">Medicago tribuloides</name>
    <dbReference type="NCBI Taxonomy" id="3880"/>
    <lineage>
        <taxon>Eukaryota</taxon>
        <taxon>Viridiplantae</taxon>
        <taxon>Streptophyta</taxon>
        <taxon>Embryophyta</taxon>
        <taxon>Tracheophyta</taxon>
        <taxon>Spermatophyta</taxon>
        <taxon>Magnoliopsida</taxon>
        <taxon>eudicotyledons</taxon>
        <taxon>Gunneridae</taxon>
        <taxon>Pentapetalae</taxon>
        <taxon>rosids</taxon>
        <taxon>fabids</taxon>
        <taxon>Fabales</taxon>
        <taxon>Fabaceae</taxon>
        <taxon>Papilionoideae</taxon>
        <taxon>50 kb inversion clade</taxon>
        <taxon>NPAAA clade</taxon>
        <taxon>Hologalegina</taxon>
        <taxon>IRL clade</taxon>
        <taxon>Trifolieae</taxon>
        <taxon>Medicago</taxon>
    </lineage>
</organism>
<protein>
    <submittedName>
        <fullName evidence="2 3">Uncharacterized protein</fullName>
    </submittedName>
</protein>
<dbReference type="PaxDb" id="3880-AES92130"/>
<gene>
    <name evidence="2" type="ordered locus">MTR_4g124510</name>
</gene>
<dbReference type="EMBL" id="CM001220">
    <property type="protein sequence ID" value="AES92130.1"/>
    <property type="molecule type" value="Genomic_DNA"/>
</dbReference>
<evidence type="ECO:0000313" key="3">
    <source>
        <dbReference type="EnsemblPlants" id="AES92130"/>
    </source>
</evidence>
<proteinExistence type="predicted"/>